<dbReference type="STRING" id="1706337.A0A341CX29"/>
<dbReference type="GO" id="GO:0006805">
    <property type="term" value="P:xenobiotic metabolic process"/>
    <property type="evidence" value="ECO:0007669"/>
    <property type="project" value="TreeGrafter"/>
</dbReference>
<evidence type="ECO:0000256" key="4">
    <source>
        <dbReference type="ARBA" id="ARBA00010617"/>
    </source>
</evidence>
<keyword evidence="15" id="KW-1185">Reference proteome</keyword>
<evidence type="ECO:0000256" key="3">
    <source>
        <dbReference type="ARBA" id="ARBA00004406"/>
    </source>
</evidence>
<evidence type="ECO:0000256" key="5">
    <source>
        <dbReference type="ARBA" id="ARBA00022617"/>
    </source>
</evidence>
<dbReference type="PROSITE" id="PS00086">
    <property type="entry name" value="CYTOCHROME_P450"/>
    <property type="match status" value="1"/>
</dbReference>
<dbReference type="PANTHER" id="PTHR24300:SF291">
    <property type="entry name" value="CYTOCHROME P450 2W1"/>
    <property type="match status" value="1"/>
</dbReference>
<evidence type="ECO:0000256" key="11">
    <source>
        <dbReference type="ARBA" id="ARBA00023033"/>
    </source>
</evidence>
<dbReference type="GO" id="GO:0020037">
    <property type="term" value="F:heme binding"/>
    <property type="evidence" value="ECO:0007669"/>
    <property type="project" value="InterPro"/>
</dbReference>
<dbReference type="InterPro" id="IPR002401">
    <property type="entry name" value="Cyt_P450_E_grp-I"/>
</dbReference>
<evidence type="ECO:0000256" key="9">
    <source>
        <dbReference type="ARBA" id="ARBA00023002"/>
    </source>
</evidence>
<keyword evidence="7" id="KW-0256">Endoplasmic reticulum</keyword>
<feature type="region of interest" description="Disordered" evidence="14">
    <location>
        <begin position="551"/>
        <end position="641"/>
    </location>
</feature>
<dbReference type="PRINTS" id="PR00385">
    <property type="entry name" value="P450"/>
</dbReference>
<keyword evidence="8" id="KW-0492">Microsome</keyword>
<evidence type="ECO:0000256" key="12">
    <source>
        <dbReference type="ARBA" id="ARBA00023136"/>
    </source>
</evidence>
<evidence type="ECO:0000256" key="7">
    <source>
        <dbReference type="ARBA" id="ARBA00022824"/>
    </source>
</evidence>
<dbReference type="GeneID" id="112412054"/>
<sequence>MVPQQTGPGGGREGSWGLATAVLTALLLLGLWELLRTCTHTPSPAPRWPPGPRPLPLVRNLHLLRVAQQDESLMELAEQYRPVFAVHLGRQKTTVLTGYEAVREALVGTGQELAGRPPIAIFQLIQGGRGIFSSSGERWRAARQLTMRTLRGLGVGRAPVADKVLQELRCLTAQLDSYGGRPFPLALLGWAPSNITFMLLFGQRFDYRDPVFVSLLGLIDRVMVPLGTPGLQLFNIYPWLGALLQLHRPVLRKVEAVRAILRNLLEARRPPAPGRGPVQSYLDALIQQGQGKDPKGLFAEVNVVACALDMVMAGTETTSATLQWAALLMGKHPSVQGRVQEELDRVLAPPPPPRLEDQRSLPYTNAMLHEVQRFITLLPHVPRCTASDTQLDGHLLPKGTPVVPLLSSVLLDQTQWETPRRFNPGHFLDADGRFVKRATFLPFSAGCRVCVGESLARSELFLLFSGLLQSRASVARQHLPGTEVPPTCSWGCRQMAGAAGARDDVHPEASLRPAFPLALCRARPCPGSSGPPADPTPFSEVLGTVLWQHSAPGARPLSSGATTETPLAEDKLVEGQQPPRGRRRGSDPPHEPAPCLCVEVTSPRRSTEGPAGGGWRAGARDVAGGDPGLHSQSPLAPALKWPEPDQLAGAQESREHLASGETDPFPLLYVDRNEARFAKFDVCRLTHETNPWTRLPDSDTLDPVSRWLCGFWEKRPRADVHQGPPGIVGQEGAGGLDLRKSPASSILIPRGAVAADLTDARDAPHNRDPRNRLDPEPGPAPSAASPPLRLLLGDAAEDGTAHPTGAPKSVSKSLCAQGERLALLGRFTLTGDEDPVPPCFPFRFGCQETQSYVPDQSTRIP</sequence>
<dbReference type="Proteomes" id="UP000252040">
    <property type="component" value="Unplaced"/>
</dbReference>
<dbReference type="FunFam" id="1.10.630.10:FF:000238">
    <property type="entry name" value="Cytochrome P450 2A6"/>
    <property type="match status" value="1"/>
</dbReference>
<evidence type="ECO:0000256" key="8">
    <source>
        <dbReference type="ARBA" id="ARBA00022848"/>
    </source>
</evidence>
<proteinExistence type="inferred from homology"/>
<dbReference type="GO" id="GO:0005506">
    <property type="term" value="F:iron ion binding"/>
    <property type="evidence" value="ECO:0007669"/>
    <property type="project" value="InterPro"/>
</dbReference>
<dbReference type="RefSeq" id="XP_024619279.1">
    <property type="nucleotide sequence ID" value="XM_024763511.1"/>
</dbReference>
<comment type="similarity">
    <text evidence="4">Belongs to the cytochrome P450 family.</text>
</comment>
<dbReference type="InterPro" id="IPR017972">
    <property type="entry name" value="Cyt_P450_CS"/>
</dbReference>
<dbReference type="InParanoid" id="A0A341CX29"/>
<dbReference type="GO" id="GO:0005789">
    <property type="term" value="C:endoplasmic reticulum membrane"/>
    <property type="evidence" value="ECO:0007669"/>
    <property type="project" value="UniProtKB-SubCell"/>
</dbReference>
<dbReference type="Pfam" id="PF00067">
    <property type="entry name" value="p450"/>
    <property type="match status" value="1"/>
</dbReference>
<dbReference type="GO" id="GO:0016712">
    <property type="term" value="F:oxidoreductase activity, acting on paired donors, with incorporation or reduction of molecular oxygen, reduced flavin or flavoprotein as one donor, and incorporation of one atom of oxygen"/>
    <property type="evidence" value="ECO:0007669"/>
    <property type="project" value="TreeGrafter"/>
</dbReference>
<dbReference type="KEGG" id="nasi:112412054"/>
<gene>
    <name evidence="16" type="primary">LOC112412054</name>
</gene>
<name>A0A341CX29_NEOAA</name>
<evidence type="ECO:0000313" key="16">
    <source>
        <dbReference type="RefSeq" id="XP_024619279.1"/>
    </source>
</evidence>
<evidence type="ECO:0000256" key="13">
    <source>
        <dbReference type="PIRSR" id="PIRSR602401-1"/>
    </source>
</evidence>
<evidence type="ECO:0000256" key="2">
    <source>
        <dbReference type="ARBA" id="ARBA00004174"/>
    </source>
</evidence>
<keyword evidence="6 13" id="KW-0479">Metal-binding</keyword>
<dbReference type="GO" id="GO:0006082">
    <property type="term" value="P:organic acid metabolic process"/>
    <property type="evidence" value="ECO:0007669"/>
    <property type="project" value="TreeGrafter"/>
</dbReference>
<feature type="binding site" description="axial binding residue" evidence="13">
    <location>
        <position position="450"/>
    </location>
    <ligand>
        <name>heme</name>
        <dbReference type="ChEBI" id="CHEBI:30413"/>
    </ligand>
    <ligandPart>
        <name>Fe</name>
        <dbReference type="ChEBI" id="CHEBI:18248"/>
    </ligandPart>
</feature>
<keyword evidence="10 13" id="KW-0408">Iron</keyword>
<evidence type="ECO:0000313" key="15">
    <source>
        <dbReference type="Proteomes" id="UP000252040"/>
    </source>
</evidence>
<accession>A0A341CX29</accession>
<keyword evidence="5 13" id="KW-0349">Heme</keyword>
<dbReference type="FunCoup" id="A0A341CX29">
    <property type="interactions" value="17"/>
</dbReference>
<dbReference type="PANTHER" id="PTHR24300">
    <property type="entry name" value="CYTOCHROME P450 508A4-RELATED"/>
    <property type="match status" value="1"/>
</dbReference>
<organism evidence="15 16">
    <name type="scientific">Neophocaena asiaeorientalis asiaeorientalis</name>
    <name type="common">Yangtze finless porpoise</name>
    <name type="synonym">Neophocaena phocaenoides subsp. asiaeorientalis</name>
    <dbReference type="NCBI Taxonomy" id="1706337"/>
    <lineage>
        <taxon>Eukaryota</taxon>
        <taxon>Metazoa</taxon>
        <taxon>Chordata</taxon>
        <taxon>Craniata</taxon>
        <taxon>Vertebrata</taxon>
        <taxon>Euteleostomi</taxon>
        <taxon>Mammalia</taxon>
        <taxon>Eutheria</taxon>
        <taxon>Laurasiatheria</taxon>
        <taxon>Artiodactyla</taxon>
        <taxon>Whippomorpha</taxon>
        <taxon>Cetacea</taxon>
        <taxon>Odontoceti</taxon>
        <taxon>Phocoenidae</taxon>
        <taxon>Neophocaena</taxon>
    </lineage>
</organism>
<dbReference type="PRINTS" id="PR00463">
    <property type="entry name" value="EP450I"/>
</dbReference>
<keyword evidence="11" id="KW-0503">Monooxygenase</keyword>
<reference evidence="16" key="1">
    <citation type="submission" date="2025-08" db="UniProtKB">
        <authorList>
            <consortium name="RefSeq"/>
        </authorList>
    </citation>
    <scope>IDENTIFICATION</scope>
    <source>
        <tissue evidence="16">Meat</tissue>
    </source>
</reference>
<dbReference type="AlphaFoldDB" id="A0A341CX29"/>
<keyword evidence="9" id="KW-0560">Oxidoreductase</keyword>
<evidence type="ECO:0000256" key="10">
    <source>
        <dbReference type="ARBA" id="ARBA00023004"/>
    </source>
</evidence>
<feature type="region of interest" description="Disordered" evidence="14">
    <location>
        <begin position="755"/>
        <end position="787"/>
    </location>
</feature>
<feature type="compositionally biased region" description="Basic and acidic residues" evidence="14">
    <location>
        <begin position="758"/>
        <end position="775"/>
    </location>
</feature>
<dbReference type="InterPro" id="IPR001128">
    <property type="entry name" value="Cyt_P450"/>
</dbReference>
<evidence type="ECO:0000256" key="6">
    <source>
        <dbReference type="ARBA" id="ARBA00022723"/>
    </source>
</evidence>
<comment type="cofactor">
    <cofactor evidence="1 13">
        <name>heme</name>
        <dbReference type="ChEBI" id="CHEBI:30413"/>
    </cofactor>
</comment>
<keyword evidence="12" id="KW-0472">Membrane</keyword>
<dbReference type="InterPro" id="IPR050182">
    <property type="entry name" value="Cytochrome_P450_fam2"/>
</dbReference>
<protein>
    <submittedName>
        <fullName evidence="16">Cytochrome P450 2W1</fullName>
    </submittedName>
</protein>
<dbReference type="Gene3D" id="1.10.630.10">
    <property type="entry name" value="Cytochrome P450"/>
    <property type="match status" value="1"/>
</dbReference>
<dbReference type="SUPFAM" id="SSF48264">
    <property type="entry name" value="Cytochrome P450"/>
    <property type="match status" value="1"/>
</dbReference>
<comment type="subcellular location">
    <subcellularLocation>
        <location evidence="3">Endoplasmic reticulum membrane</location>
        <topology evidence="3">Peripheral membrane protein</topology>
    </subcellularLocation>
    <subcellularLocation>
        <location evidence="2">Microsome membrane</location>
        <topology evidence="2">Peripheral membrane protein</topology>
    </subcellularLocation>
</comment>
<evidence type="ECO:0000256" key="14">
    <source>
        <dbReference type="SAM" id="MobiDB-lite"/>
    </source>
</evidence>
<dbReference type="InterPro" id="IPR036396">
    <property type="entry name" value="Cyt_P450_sf"/>
</dbReference>
<evidence type="ECO:0000256" key="1">
    <source>
        <dbReference type="ARBA" id="ARBA00001971"/>
    </source>
</evidence>